<protein>
    <recommendedName>
        <fullName evidence="2">AB hydrolase-1 domain-containing protein</fullName>
    </recommendedName>
</protein>
<dbReference type="GO" id="GO:0005783">
    <property type="term" value="C:endoplasmic reticulum"/>
    <property type="evidence" value="ECO:0000318"/>
    <property type="project" value="GO_Central"/>
</dbReference>
<reference evidence="4" key="3">
    <citation type="submission" date="2018-08" db="UniProtKB">
        <authorList>
            <consortium name="EnsemblPlants"/>
        </authorList>
    </citation>
    <scope>IDENTIFICATION</scope>
    <source>
        <strain evidence="4">cv. Bd21</strain>
    </source>
</reference>
<feature type="region of interest" description="Disordered" evidence="1">
    <location>
        <begin position="1"/>
        <end position="73"/>
    </location>
</feature>
<evidence type="ECO:0000313" key="5">
    <source>
        <dbReference type="Proteomes" id="UP000008810"/>
    </source>
</evidence>
<dbReference type="PANTHER" id="PTHR43329">
    <property type="entry name" value="EPOXIDE HYDROLASE"/>
    <property type="match status" value="1"/>
</dbReference>
<gene>
    <name evidence="4" type="primary">LOC100824431</name>
    <name evidence="3" type="ORF">BRADI_4g16870v3</name>
</gene>
<accession>A0A0Q3PG16</accession>
<dbReference type="OrthoDB" id="6431331at2759"/>
<dbReference type="GeneID" id="100824431"/>
<name>A0A0Q3PG16_BRADI</name>
<dbReference type="FunCoup" id="A0A0Q3PG16">
    <property type="interactions" value="2204"/>
</dbReference>
<dbReference type="STRING" id="15368.A0A0Q3PG16"/>
<evidence type="ECO:0000256" key="1">
    <source>
        <dbReference type="SAM" id="MobiDB-lite"/>
    </source>
</evidence>
<feature type="compositionally biased region" description="Low complexity" evidence="1">
    <location>
        <begin position="31"/>
        <end position="43"/>
    </location>
</feature>
<proteinExistence type="predicted"/>
<dbReference type="Proteomes" id="UP000008810">
    <property type="component" value="Chromosome 4"/>
</dbReference>
<dbReference type="GO" id="GO:0016787">
    <property type="term" value="F:hydrolase activity"/>
    <property type="evidence" value="ECO:0000318"/>
    <property type="project" value="GO_Central"/>
</dbReference>
<dbReference type="KEGG" id="bdi:100824431"/>
<dbReference type="Gene3D" id="3.40.50.1820">
    <property type="entry name" value="alpha/beta hydrolase"/>
    <property type="match status" value="1"/>
</dbReference>
<dbReference type="GO" id="GO:0009926">
    <property type="term" value="P:auxin polar transport"/>
    <property type="evidence" value="ECO:0000318"/>
    <property type="project" value="GO_Central"/>
</dbReference>
<dbReference type="EMBL" id="CM000883">
    <property type="protein sequence ID" value="KQJ88297.1"/>
    <property type="molecule type" value="Genomic_DNA"/>
</dbReference>
<dbReference type="InterPro" id="IPR000073">
    <property type="entry name" value="AB_hydrolase_1"/>
</dbReference>
<dbReference type="RefSeq" id="XP_003577495.2">
    <property type="nucleotide sequence ID" value="XM_003577447.4"/>
</dbReference>
<reference evidence="3" key="2">
    <citation type="submission" date="2017-06" db="EMBL/GenBank/DDBJ databases">
        <title>WGS assembly of Brachypodium distachyon.</title>
        <authorList>
            <consortium name="The International Brachypodium Initiative"/>
            <person name="Lucas S."/>
            <person name="Harmon-Smith M."/>
            <person name="Lail K."/>
            <person name="Tice H."/>
            <person name="Grimwood J."/>
            <person name="Bruce D."/>
            <person name="Barry K."/>
            <person name="Shu S."/>
            <person name="Lindquist E."/>
            <person name="Wang M."/>
            <person name="Pitluck S."/>
            <person name="Vogel J.P."/>
            <person name="Garvin D.F."/>
            <person name="Mockler T.C."/>
            <person name="Schmutz J."/>
            <person name="Rokhsar D."/>
            <person name="Bevan M.W."/>
        </authorList>
    </citation>
    <scope>NUCLEOTIDE SEQUENCE</scope>
    <source>
        <strain evidence="3">Bd21</strain>
    </source>
</reference>
<dbReference type="Pfam" id="PF00561">
    <property type="entry name" value="Abhydrolase_1"/>
    <property type="match status" value="1"/>
</dbReference>
<dbReference type="ExpressionAtlas" id="A0A0Q3PG16">
    <property type="expression patterns" value="baseline and differential"/>
</dbReference>
<evidence type="ECO:0000313" key="4">
    <source>
        <dbReference type="EnsemblPlants" id="KQJ88297"/>
    </source>
</evidence>
<evidence type="ECO:0000259" key="2">
    <source>
        <dbReference type="Pfam" id="PF00561"/>
    </source>
</evidence>
<dbReference type="Gramene" id="KQJ88297">
    <property type="protein sequence ID" value="KQJ88297"/>
    <property type="gene ID" value="BRADI_4g16870v3"/>
</dbReference>
<keyword evidence="5" id="KW-1185">Reference proteome</keyword>
<dbReference type="SUPFAM" id="SSF53474">
    <property type="entry name" value="alpha/beta-Hydrolases"/>
    <property type="match status" value="1"/>
</dbReference>
<dbReference type="AlphaFoldDB" id="A0A0Q3PG16"/>
<feature type="compositionally biased region" description="Basic and acidic residues" evidence="1">
    <location>
        <begin position="443"/>
        <end position="455"/>
    </location>
</feature>
<dbReference type="InterPro" id="IPR029058">
    <property type="entry name" value="AB_hydrolase_fold"/>
</dbReference>
<reference evidence="3 4" key="1">
    <citation type="journal article" date="2010" name="Nature">
        <title>Genome sequencing and analysis of the model grass Brachypodium distachyon.</title>
        <authorList>
            <consortium name="International Brachypodium Initiative"/>
        </authorList>
    </citation>
    <scope>NUCLEOTIDE SEQUENCE [LARGE SCALE GENOMIC DNA]</scope>
    <source>
        <strain evidence="3 4">Bd21</strain>
    </source>
</reference>
<organism evidence="3">
    <name type="scientific">Brachypodium distachyon</name>
    <name type="common">Purple false brome</name>
    <name type="synonym">Trachynia distachya</name>
    <dbReference type="NCBI Taxonomy" id="15368"/>
    <lineage>
        <taxon>Eukaryota</taxon>
        <taxon>Viridiplantae</taxon>
        <taxon>Streptophyta</taxon>
        <taxon>Embryophyta</taxon>
        <taxon>Tracheophyta</taxon>
        <taxon>Spermatophyta</taxon>
        <taxon>Magnoliopsida</taxon>
        <taxon>Liliopsida</taxon>
        <taxon>Poales</taxon>
        <taxon>Poaceae</taxon>
        <taxon>BOP clade</taxon>
        <taxon>Pooideae</taxon>
        <taxon>Stipodae</taxon>
        <taxon>Brachypodieae</taxon>
        <taxon>Brachypodium</taxon>
    </lineage>
</organism>
<feature type="compositionally biased region" description="Basic and acidic residues" evidence="1">
    <location>
        <begin position="17"/>
        <end position="30"/>
    </location>
</feature>
<sequence>MLGWQTGDIHHHTQTHAPERCFPKQTRADFSHSPPRSPLLSLHPPTPPSEPAMPADPAAACSAPDQEPPPPPARPLSLVSAIPFWFYLTAAVSLLALLLPHFLSPHAAPPLPPLLRRHLADGRILKLHPYPDLFAVTSRPAVHSAQQQHHPVLVLPGLAAGSFSFRGLLSSLSSRGFVAAAIDLPGQGLSPPPAAPPRANPLREIIDRGIFHAFEHLVETGEVPFQETGPEPSRSFYAADEAAAAVARAVDALGLAPVHLVLHDSALPAGAAFVSANPDAVLSVTLVDATAALPAFPAAVFDVPVLWRLALRVPALFKGLMRLSCARGMDAEEAEAHRVTMRGEGRREAVYETWKSLNQSFDLREWRSSSEKLRRLPMMVLWSGSFSDKWINEGKKVTAALPDTRFVYHYGGRWPQVDAYEEISNVIAEFVTSLPKSVENENEEHRSHSIDHSFDEATDGQSDRLAA</sequence>
<dbReference type="EnsemblPlants" id="KQJ88297">
    <property type="protein sequence ID" value="KQJ88297"/>
    <property type="gene ID" value="BRADI_4g16870v3"/>
</dbReference>
<evidence type="ECO:0000313" key="3">
    <source>
        <dbReference type="EMBL" id="KQJ88297.1"/>
    </source>
</evidence>
<feature type="region of interest" description="Disordered" evidence="1">
    <location>
        <begin position="438"/>
        <end position="467"/>
    </location>
</feature>
<feature type="compositionally biased region" description="Low complexity" evidence="1">
    <location>
        <begin position="52"/>
        <end position="65"/>
    </location>
</feature>
<feature type="domain" description="AB hydrolase-1" evidence="2">
    <location>
        <begin position="151"/>
        <end position="391"/>
    </location>
</feature>